<dbReference type="Proteomes" id="UP001151760">
    <property type="component" value="Unassembled WGS sequence"/>
</dbReference>
<protein>
    <submittedName>
        <fullName evidence="2">Uncharacterized protein</fullName>
    </submittedName>
</protein>
<proteinExistence type="predicted"/>
<gene>
    <name evidence="2" type="ORF">Tco_0682089</name>
</gene>
<keyword evidence="3" id="KW-1185">Reference proteome</keyword>
<organism evidence="2 3">
    <name type="scientific">Tanacetum coccineum</name>
    <dbReference type="NCBI Taxonomy" id="301880"/>
    <lineage>
        <taxon>Eukaryota</taxon>
        <taxon>Viridiplantae</taxon>
        <taxon>Streptophyta</taxon>
        <taxon>Embryophyta</taxon>
        <taxon>Tracheophyta</taxon>
        <taxon>Spermatophyta</taxon>
        <taxon>Magnoliopsida</taxon>
        <taxon>eudicotyledons</taxon>
        <taxon>Gunneridae</taxon>
        <taxon>Pentapetalae</taxon>
        <taxon>asterids</taxon>
        <taxon>campanulids</taxon>
        <taxon>Asterales</taxon>
        <taxon>Asteraceae</taxon>
        <taxon>Asteroideae</taxon>
        <taxon>Anthemideae</taxon>
        <taxon>Anthemidinae</taxon>
        <taxon>Tanacetum</taxon>
    </lineage>
</organism>
<feature type="signal peptide" evidence="1">
    <location>
        <begin position="1"/>
        <end position="30"/>
    </location>
</feature>
<evidence type="ECO:0000313" key="2">
    <source>
        <dbReference type="EMBL" id="GJS67525.1"/>
    </source>
</evidence>
<sequence>MKDTGTPPPLWNAILLLRIFLPPHITIVNSQQEPLFTDHILAICNAAEPLVLKAPKPFSNAERVPQERKIQLGHGTPTQARIQLATLVVAECIKEDQQATGGANLISFIARQVEEEEAFSIIKLEDLAKLVSNVQPSFKYLDSPEDDPVIVVDDSDEDDLQKDINWNFERTKAEAEDALLEAQPPVLNVGTAQ</sequence>
<dbReference type="EMBL" id="BQNB010009724">
    <property type="protein sequence ID" value="GJS67525.1"/>
    <property type="molecule type" value="Genomic_DNA"/>
</dbReference>
<comment type="caution">
    <text evidence="2">The sequence shown here is derived from an EMBL/GenBank/DDBJ whole genome shotgun (WGS) entry which is preliminary data.</text>
</comment>
<feature type="chain" id="PRO_5045316107" evidence="1">
    <location>
        <begin position="31"/>
        <end position="193"/>
    </location>
</feature>
<keyword evidence="1" id="KW-0732">Signal</keyword>
<accession>A0ABQ4XRS9</accession>
<name>A0ABQ4XRS9_9ASTR</name>
<evidence type="ECO:0000256" key="1">
    <source>
        <dbReference type="SAM" id="SignalP"/>
    </source>
</evidence>
<reference evidence="2" key="2">
    <citation type="submission" date="2022-01" db="EMBL/GenBank/DDBJ databases">
        <authorList>
            <person name="Yamashiro T."/>
            <person name="Shiraishi A."/>
            <person name="Satake H."/>
            <person name="Nakayama K."/>
        </authorList>
    </citation>
    <scope>NUCLEOTIDE SEQUENCE</scope>
</reference>
<evidence type="ECO:0000313" key="3">
    <source>
        <dbReference type="Proteomes" id="UP001151760"/>
    </source>
</evidence>
<reference evidence="2" key="1">
    <citation type="journal article" date="2022" name="Int. J. Mol. Sci.">
        <title>Draft Genome of Tanacetum Coccineum: Genomic Comparison of Closely Related Tanacetum-Family Plants.</title>
        <authorList>
            <person name="Yamashiro T."/>
            <person name="Shiraishi A."/>
            <person name="Nakayama K."/>
            <person name="Satake H."/>
        </authorList>
    </citation>
    <scope>NUCLEOTIDE SEQUENCE</scope>
</reference>